<dbReference type="AlphaFoldDB" id="A0A6B2FXF9"/>
<organism evidence="1">
    <name type="scientific">Myxobolus squamalis</name>
    <name type="common">Myxosporean</name>
    <dbReference type="NCBI Taxonomy" id="59785"/>
    <lineage>
        <taxon>Eukaryota</taxon>
        <taxon>Metazoa</taxon>
        <taxon>Cnidaria</taxon>
        <taxon>Myxozoa</taxon>
        <taxon>Myxosporea</taxon>
        <taxon>Bivalvulida</taxon>
        <taxon>Platysporina</taxon>
        <taxon>Myxobolidae</taxon>
        <taxon>Myxobolus</taxon>
    </lineage>
</organism>
<name>A0A6B2FXF9_MYXSQ</name>
<proteinExistence type="predicted"/>
<accession>A0A6B2FXF9</accession>
<dbReference type="EMBL" id="GHBR01000303">
    <property type="protein sequence ID" value="NDJ95882.1"/>
    <property type="molecule type" value="Transcribed_RNA"/>
</dbReference>
<dbReference type="GO" id="GO:0000502">
    <property type="term" value="C:proteasome complex"/>
    <property type="evidence" value="ECO:0007669"/>
    <property type="project" value="UniProtKB-KW"/>
</dbReference>
<evidence type="ECO:0000313" key="1">
    <source>
        <dbReference type="EMBL" id="NDJ95882.1"/>
    </source>
</evidence>
<sequence>MVITQKDTLQIPYFLSHIKISFQEILNLEESTNPDISLDQFPDLSFLGISTESQKTCLPNGKNQHFLINSSYIQIKLANENNILHSFDPNLIHGVDKYISILKTRIYNPILHKKLYDDIGVSRSKGMVIHGIAGTGKKSIVYKFCKMHALTLCSFDCAQLR</sequence>
<reference evidence="1" key="1">
    <citation type="submission" date="2018-11" db="EMBL/GenBank/DDBJ databases">
        <title>Myxobolus squamalis genome and transcriptome.</title>
        <authorList>
            <person name="Yahalomi D."/>
            <person name="Atkinson S.D."/>
            <person name="Neuhof M."/>
            <person name="Chang E.S."/>
            <person name="Philippe H."/>
            <person name="Cartwright P."/>
            <person name="Bartholomew J.L."/>
            <person name="Huchon D."/>
        </authorList>
    </citation>
    <scope>NUCLEOTIDE SEQUENCE</scope>
    <source>
        <strain evidence="1">71B08</strain>
        <tissue evidence="1">Whole</tissue>
    </source>
</reference>
<keyword evidence="1" id="KW-0647">Proteasome</keyword>
<dbReference type="InterPro" id="IPR027417">
    <property type="entry name" value="P-loop_NTPase"/>
</dbReference>
<dbReference type="Gene3D" id="3.40.50.300">
    <property type="entry name" value="P-loop containing nucleotide triphosphate hydrolases"/>
    <property type="match status" value="1"/>
</dbReference>
<dbReference type="SUPFAM" id="SSF52540">
    <property type="entry name" value="P-loop containing nucleoside triphosphate hydrolases"/>
    <property type="match status" value="1"/>
</dbReference>
<protein>
    <submittedName>
        <fullName evidence="1">26S proteasome regulatory subunit 8 (Trinotate prediction)</fullName>
    </submittedName>
</protein>